<dbReference type="PANTHER" id="PTHR21650:SF4">
    <property type="entry name" value="MEMBRALIN"/>
    <property type="match status" value="1"/>
</dbReference>
<dbReference type="EMBL" id="HBNS01022898">
    <property type="protein sequence ID" value="CAE4613321.1"/>
    <property type="molecule type" value="Transcribed_RNA"/>
</dbReference>
<feature type="transmembrane region" description="Helical" evidence="2">
    <location>
        <begin position="773"/>
        <end position="794"/>
    </location>
</feature>
<feature type="region of interest" description="Disordered" evidence="1">
    <location>
        <begin position="118"/>
        <end position="285"/>
    </location>
</feature>
<gene>
    <name evidence="3" type="ORF">DBRI00130_LOCUS18084</name>
</gene>
<feature type="compositionally biased region" description="Basic and acidic residues" evidence="1">
    <location>
        <begin position="382"/>
        <end position="403"/>
    </location>
</feature>
<feature type="region of interest" description="Disordered" evidence="1">
    <location>
        <begin position="852"/>
        <end position="939"/>
    </location>
</feature>
<proteinExistence type="predicted"/>
<reference evidence="3" key="1">
    <citation type="submission" date="2021-01" db="EMBL/GenBank/DDBJ databases">
        <authorList>
            <person name="Corre E."/>
            <person name="Pelletier E."/>
            <person name="Niang G."/>
            <person name="Scheremetjew M."/>
            <person name="Finn R."/>
            <person name="Kale V."/>
            <person name="Holt S."/>
            <person name="Cochrane G."/>
            <person name="Meng A."/>
            <person name="Brown T."/>
            <person name="Cohen L."/>
        </authorList>
    </citation>
    <scope>NUCLEOTIDE SEQUENCE</scope>
    <source>
        <strain evidence="3">GSO104</strain>
    </source>
</reference>
<feature type="compositionally biased region" description="Basic residues" evidence="1">
    <location>
        <begin position="930"/>
        <end position="939"/>
    </location>
</feature>
<feature type="transmembrane region" description="Helical" evidence="2">
    <location>
        <begin position="723"/>
        <end position="742"/>
    </location>
</feature>
<feature type="transmembrane region" description="Helical" evidence="2">
    <location>
        <begin position="684"/>
        <end position="703"/>
    </location>
</feature>
<feature type="transmembrane region" description="Helical" evidence="2">
    <location>
        <begin position="614"/>
        <end position="635"/>
    </location>
</feature>
<evidence type="ECO:0000256" key="1">
    <source>
        <dbReference type="SAM" id="MobiDB-lite"/>
    </source>
</evidence>
<feature type="region of interest" description="Disordered" evidence="1">
    <location>
        <begin position="359"/>
        <end position="417"/>
    </location>
</feature>
<feature type="compositionally biased region" description="Polar residues" evidence="1">
    <location>
        <begin position="224"/>
        <end position="236"/>
    </location>
</feature>
<feature type="compositionally biased region" description="Polar residues" evidence="1">
    <location>
        <begin position="883"/>
        <end position="892"/>
    </location>
</feature>
<keyword evidence="2" id="KW-0812">Transmembrane</keyword>
<sequence length="939" mass="105849">MEYDRALYRVYEHIMEDLNASTAPTTNFDNNSFTPRRRITASTTTANNNSTTLPFSPTTTTQSLQTISSGRNGSLLPLFLPACMAPVLDILVSIDRPRDLLTHDVWNRISRVIMPFSSSSSSQGVVEEENGQITRLSGNRGGNAGGWFMRQNNRHVRLSTSPVEEDTFVVNGDSDGNESNELRRSISSDDNENYDGTNNSTSASLEASSSSSSEYTTEEEETTVDSNLPHSASMAQNVARAQLRRHRRRHDAENTAAEEEGNDDESIRSQSTTEEIQERRNITTTTTEGCTQKLLYRLMHLSLLLGIFHLFVLLCLHSTYVGAGVVPPNNSLFSGKVLEETQKTCLEYALETRGKEERSSYYDLFGDDDSSSSSEDEVEEKDNEKEQPQNNENDKKKDDKENDEKEEEEGPPPLVGKDEIVQIRILYGGTCEGQCSRVQTVVSNNQTVANNDNKAGKEDDWSYENAGLSHYLSKNESFTHNPLETQAYWKKPDYRFSTSEALLYLDSNILWMHNVTVVNVTLTERCLSSGNDQSSSSIFTKASEIFSQVYGMDSAVINQFMYGIKTSSGRYRNGHLKNMKTKERWSWRKDLLEPTWKEEGSFFTYWCLSKIGNLALAILSFFLIMSVTALIVRVLTTSGVVIMFPLFACFRACGLPGADDRILNLSYSWIGRARNAIDRRGIHTSWHLIAAHMAKIFLYYAMYEACQAAWSVVLYTKSVPVSMPIWIYAFAMIWEYFSMVFVRSVLSVYFFPRVTFLYFVMFHLYFYSVPYGYYDVALIPMFLFSLQAMIYTLIALEAPAAARGAVSVECPREVYNRLSWPEWSAAIPNEWTLFLPLNSRYTPLYDQEVEDVDESNAEGGGGQQNIEESGSDEEADIRDPNVEMNTNDNEPSMLSVPLGNGNIGTENDNLVNHETGHISETVPGSSRSGLHSRRGNNQH</sequence>
<feature type="compositionally biased region" description="Low complexity" evidence="1">
    <location>
        <begin position="197"/>
        <end position="215"/>
    </location>
</feature>
<keyword evidence="2" id="KW-0472">Membrane</keyword>
<protein>
    <recommendedName>
        <fullName evidence="4">Transmembrane protein</fullName>
    </recommendedName>
</protein>
<accession>A0A7S4V824</accession>
<dbReference type="GO" id="GO:0034976">
    <property type="term" value="P:response to endoplasmic reticulum stress"/>
    <property type="evidence" value="ECO:0007669"/>
    <property type="project" value="TreeGrafter"/>
</dbReference>
<evidence type="ECO:0000313" key="3">
    <source>
        <dbReference type="EMBL" id="CAE4613321.1"/>
    </source>
</evidence>
<feature type="compositionally biased region" description="Acidic residues" evidence="1">
    <location>
        <begin position="365"/>
        <end position="381"/>
    </location>
</feature>
<dbReference type="GO" id="GO:0005783">
    <property type="term" value="C:endoplasmic reticulum"/>
    <property type="evidence" value="ECO:0007669"/>
    <property type="project" value="TreeGrafter"/>
</dbReference>
<feature type="transmembrane region" description="Helical" evidence="2">
    <location>
        <begin position="301"/>
        <end position="323"/>
    </location>
</feature>
<evidence type="ECO:0008006" key="4">
    <source>
        <dbReference type="Google" id="ProtNLM"/>
    </source>
</evidence>
<dbReference type="AlphaFoldDB" id="A0A7S4V824"/>
<organism evidence="3">
    <name type="scientific">Ditylum brightwellii</name>
    <dbReference type="NCBI Taxonomy" id="49249"/>
    <lineage>
        <taxon>Eukaryota</taxon>
        <taxon>Sar</taxon>
        <taxon>Stramenopiles</taxon>
        <taxon>Ochrophyta</taxon>
        <taxon>Bacillariophyta</taxon>
        <taxon>Mediophyceae</taxon>
        <taxon>Lithodesmiophycidae</taxon>
        <taxon>Lithodesmiales</taxon>
        <taxon>Lithodesmiaceae</taxon>
        <taxon>Ditylum</taxon>
    </lineage>
</organism>
<keyword evidence="2" id="KW-1133">Transmembrane helix</keyword>
<name>A0A7S4V824_9STRA</name>
<feature type="compositionally biased region" description="Polar residues" evidence="1">
    <location>
        <begin position="903"/>
        <end position="912"/>
    </location>
</feature>
<feature type="transmembrane region" description="Helical" evidence="2">
    <location>
        <begin position="749"/>
        <end position="767"/>
    </location>
</feature>
<dbReference type="GO" id="GO:1904294">
    <property type="term" value="P:positive regulation of ERAD pathway"/>
    <property type="evidence" value="ECO:0007669"/>
    <property type="project" value="TreeGrafter"/>
</dbReference>
<dbReference type="PANTHER" id="PTHR21650">
    <property type="entry name" value="MEMBRALIN/KINETOCHORE PROTEIN NUF2"/>
    <property type="match status" value="1"/>
</dbReference>
<evidence type="ECO:0000256" key="2">
    <source>
        <dbReference type="SAM" id="Phobius"/>
    </source>
</evidence>